<dbReference type="Gene3D" id="1.20.120.1910">
    <property type="entry name" value="Cysteine-tRNA ligase, C-terminal anti-codon recognition domain"/>
    <property type="match status" value="1"/>
</dbReference>
<dbReference type="PANTHER" id="PTHR10890:SF25">
    <property type="entry name" value="CYSTEINE--TRNA LIGASE, CHLOROPLASTIC_MITOCHONDRIAL"/>
    <property type="match status" value="1"/>
</dbReference>
<feature type="compositionally biased region" description="Polar residues" evidence="12">
    <location>
        <begin position="47"/>
        <end position="62"/>
    </location>
</feature>
<dbReference type="InterPro" id="IPR015273">
    <property type="entry name" value="Cys-tRNA-synt_Ia_DALR"/>
</dbReference>
<reference evidence="14" key="1">
    <citation type="submission" date="2021-01" db="EMBL/GenBank/DDBJ databases">
        <authorList>
            <person name="Corre E."/>
            <person name="Pelletier E."/>
            <person name="Niang G."/>
            <person name="Scheremetjew M."/>
            <person name="Finn R."/>
            <person name="Kale V."/>
            <person name="Holt S."/>
            <person name="Cochrane G."/>
            <person name="Meng A."/>
            <person name="Brown T."/>
            <person name="Cohen L."/>
        </authorList>
    </citation>
    <scope>NUCLEOTIDE SEQUENCE</scope>
    <source>
        <strain evidence="14">CCMP3346</strain>
    </source>
</reference>
<evidence type="ECO:0000256" key="7">
    <source>
        <dbReference type="ARBA" id="ARBA00022833"/>
    </source>
</evidence>
<gene>
    <name evidence="14" type="ORF">VBRA1451_LOCUS31058</name>
    <name evidence="15" type="ORF">VBRA1451_LOCUS31059</name>
</gene>
<keyword evidence="9" id="KW-0648">Protein biosynthesis</keyword>
<protein>
    <recommendedName>
        <fullName evidence="3">cysteine--tRNA ligase</fullName>
        <ecNumber evidence="3">6.1.1.16</ecNumber>
    </recommendedName>
    <alternativeName>
        <fullName evidence="11">Cysteinyl-tRNA synthetase</fullName>
    </alternativeName>
</protein>
<dbReference type="Pfam" id="PF09190">
    <property type="entry name" value="DALR_2"/>
    <property type="match status" value="1"/>
</dbReference>
<dbReference type="InterPro" id="IPR015803">
    <property type="entry name" value="Cys-tRNA-ligase"/>
</dbReference>
<evidence type="ECO:0000256" key="5">
    <source>
        <dbReference type="ARBA" id="ARBA00022723"/>
    </source>
</evidence>
<evidence type="ECO:0000256" key="6">
    <source>
        <dbReference type="ARBA" id="ARBA00022741"/>
    </source>
</evidence>
<accession>A0A6U4JTB7</accession>
<keyword evidence="5" id="KW-0479">Metal-binding</keyword>
<dbReference type="GO" id="GO:0005737">
    <property type="term" value="C:cytoplasm"/>
    <property type="evidence" value="ECO:0007669"/>
    <property type="project" value="InterPro"/>
</dbReference>
<dbReference type="GO" id="GO:0046872">
    <property type="term" value="F:metal ion binding"/>
    <property type="evidence" value="ECO:0007669"/>
    <property type="project" value="UniProtKB-KW"/>
</dbReference>
<feature type="region of interest" description="Disordered" evidence="12">
    <location>
        <begin position="43"/>
        <end position="62"/>
    </location>
</feature>
<keyword evidence="6" id="KW-0547">Nucleotide-binding</keyword>
<dbReference type="HAMAP" id="MF_00041">
    <property type="entry name" value="Cys_tRNA_synth"/>
    <property type="match status" value="1"/>
</dbReference>
<feature type="region of interest" description="Disordered" evidence="12">
    <location>
        <begin position="256"/>
        <end position="281"/>
    </location>
</feature>
<evidence type="ECO:0000256" key="4">
    <source>
        <dbReference type="ARBA" id="ARBA00022598"/>
    </source>
</evidence>
<keyword evidence="10" id="KW-0030">Aminoacyl-tRNA synthetase</keyword>
<dbReference type="PANTHER" id="PTHR10890">
    <property type="entry name" value="CYSTEINYL-TRNA SYNTHETASE"/>
    <property type="match status" value="1"/>
</dbReference>
<dbReference type="InterPro" id="IPR009080">
    <property type="entry name" value="tRNAsynth_Ia_anticodon-bd"/>
</dbReference>
<organism evidence="14">
    <name type="scientific">Vitrella brassicaformis</name>
    <dbReference type="NCBI Taxonomy" id="1169539"/>
    <lineage>
        <taxon>Eukaryota</taxon>
        <taxon>Sar</taxon>
        <taxon>Alveolata</taxon>
        <taxon>Colpodellida</taxon>
        <taxon>Vitrellaceae</taxon>
        <taxon>Vitrella</taxon>
    </lineage>
</organism>
<dbReference type="EMBL" id="HBGB01053032">
    <property type="protein sequence ID" value="CAD9075970.1"/>
    <property type="molecule type" value="Transcribed_RNA"/>
</dbReference>
<evidence type="ECO:0000256" key="3">
    <source>
        <dbReference type="ARBA" id="ARBA00012832"/>
    </source>
</evidence>
<dbReference type="GO" id="GO:0004817">
    <property type="term" value="F:cysteine-tRNA ligase activity"/>
    <property type="evidence" value="ECO:0007669"/>
    <property type="project" value="UniProtKB-EC"/>
</dbReference>
<dbReference type="Gene3D" id="3.40.50.620">
    <property type="entry name" value="HUPs"/>
    <property type="match status" value="1"/>
</dbReference>
<dbReference type="AlphaFoldDB" id="A0A6U4JTB7"/>
<dbReference type="PRINTS" id="PR00983">
    <property type="entry name" value="TRNASYNTHCYS"/>
</dbReference>
<comment type="similarity">
    <text evidence="2">Belongs to the class-I aminoacyl-tRNA synthetase family.</text>
</comment>
<evidence type="ECO:0000313" key="15">
    <source>
        <dbReference type="EMBL" id="CAD9075971.1"/>
    </source>
</evidence>
<evidence type="ECO:0000256" key="11">
    <source>
        <dbReference type="ARBA" id="ARBA00031499"/>
    </source>
</evidence>
<evidence type="ECO:0000256" key="1">
    <source>
        <dbReference type="ARBA" id="ARBA00001947"/>
    </source>
</evidence>
<evidence type="ECO:0000313" key="14">
    <source>
        <dbReference type="EMBL" id="CAD9075970.1"/>
    </source>
</evidence>
<dbReference type="GO" id="GO:0006423">
    <property type="term" value="P:cysteinyl-tRNA aminoacylation"/>
    <property type="evidence" value="ECO:0007669"/>
    <property type="project" value="InterPro"/>
</dbReference>
<comment type="cofactor">
    <cofactor evidence="1">
        <name>Zn(2+)</name>
        <dbReference type="ChEBI" id="CHEBI:29105"/>
    </cofactor>
</comment>
<feature type="domain" description="Cysteinyl-tRNA synthetase class Ia DALR" evidence="13">
    <location>
        <begin position="471"/>
        <end position="536"/>
    </location>
</feature>
<keyword evidence="7" id="KW-0862">Zinc</keyword>
<dbReference type="Pfam" id="PF01406">
    <property type="entry name" value="tRNA-synt_1e"/>
    <property type="match status" value="1"/>
</dbReference>
<dbReference type="InterPro" id="IPR024909">
    <property type="entry name" value="Cys-tRNA/MSH_ligase"/>
</dbReference>
<dbReference type="CDD" id="cd00672">
    <property type="entry name" value="CysRS_core"/>
    <property type="match status" value="1"/>
</dbReference>
<sequence length="618" mass="68378">MNATRHSPSVTALAFFSVCCAANAFTPLLMGWASSHPQLISFRGPQHPSSSRGGLSTVSGSSIGSADRRFRLFDTGERTKRSFDAGMPSSSAAPLDSERVVRFYSCGPTVYDAAHIGNFRAFLTYDLLKRFLIYLGYTVVHVCNLTDVDDKIIQRMRDEGVSRTELTNTYTQLFFQDIKALNVLPATHYPRASDYIPQMQAMIQTLIDNGLAYTAQEQPRQQGAIELPAASVYFNVSKCERYGVLTDRRFLSGIRAGGGERDGSASEESEEVASDHADAAGTGKVEAEDFALWKAYKEEDGDVWWNSPWGRGRPGWHIECSAMAKALLGDTIDIHAGGIDLIFPHHENEIAQSEGASGQPFCRYWVHNGFVNINQEKMSKSKRNFLTLRQCCPTKDDVRAFRFLVVGSNYRRPLNFSAAALQSARNSVRRLDAFRRRLKAAAAQEAPHLQDLPSGDWNAQLINASSECVNDFEAHLLDDLNTPRAFAAMFKLIATCERALQECQGALLGEGLKGVSSALDRMDSVFGLWYDPVEWGGAPEDGTSEGETSETIRLDPRVDLPEMLEGFPAEILLLVEERAKAKSVKDYQAADKLRTEIETLGFSVKDLSNGMIELACRE</sequence>
<dbReference type="EMBL" id="HBGB01053033">
    <property type="protein sequence ID" value="CAD9075971.1"/>
    <property type="molecule type" value="Transcribed_RNA"/>
</dbReference>
<evidence type="ECO:0000256" key="2">
    <source>
        <dbReference type="ARBA" id="ARBA00005594"/>
    </source>
</evidence>
<proteinExistence type="inferred from homology"/>
<evidence type="ECO:0000259" key="13">
    <source>
        <dbReference type="SMART" id="SM00840"/>
    </source>
</evidence>
<keyword evidence="4" id="KW-0436">Ligase</keyword>
<dbReference type="InterPro" id="IPR032678">
    <property type="entry name" value="tRNA-synt_1_cat_dom"/>
</dbReference>
<dbReference type="GO" id="GO:0005524">
    <property type="term" value="F:ATP binding"/>
    <property type="evidence" value="ECO:0007669"/>
    <property type="project" value="UniProtKB-KW"/>
</dbReference>
<evidence type="ECO:0000256" key="10">
    <source>
        <dbReference type="ARBA" id="ARBA00023146"/>
    </source>
</evidence>
<dbReference type="SUPFAM" id="SSF47323">
    <property type="entry name" value="Anticodon-binding domain of a subclass of class I aminoacyl-tRNA synthetases"/>
    <property type="match status" value="1"/>
</dbReference>
<evidence type="ECO:0000256" key="9">
    <source>
        <dbReference type="ARBA" id="ARBA00022917"/>
    </source>
</evidence>
<evidence type="ECO:0000256" key="12">
    <source>
        <dbReference type="SAM" id="MobiDB-lite"/>
    </source>
</evidence>
<dbReference type="InterPro" id="IPR014729">
    <property type="entry name" value="Rossmann-like_a/b/a_fold"/>
</dbReference>
<dbReference type="NCBIfam" id="TIGR00435">
    <property type="entry name" value="cysS"/>
    <property type="match status" value="1"/>
</dbReference>
<evidence type="ECO:0000256" key="8">
    <source>
        <dbReference type="ARBA" id="ARBA00022840"/>
    </source>
</evidence>
<dbReference type="SUPFAM" id="SSF52374">
    <property type="entry name" value="Nucleotidylyl transferase"/>
    <property type="match status" value="1"/>
</dbReference>
<keyword evidence="8" id="KW-0067">ATP-binding</keyword>
<dbReference type="EC" id="6.1.1.16" evidence="3"/>
<name>A0A6U4JTB7_9ALVE</name>
<dbReference type="SMART" id="SM00840">
    <property type="entry name" value="DALR_2"/>
    <property type="match status" value="1"/>
</dbReference>